<name>A0A1J1I9Q6_9DIPT</name>
<gene>
    <name evidence="4" type="ORF">CLUMA_CG010324</name>
</gene>
<dbReference type="GO" id="GO:0008270">
    <property type="term" value="F:zinc ion binding"/>
    <property type="evidence" value="ECO:0007669"/>
    <property type="project" value="UniProtKB-UniRule"/>
</dbReference>
<feature type="domain" description="Peptidase M12A" evidence="3">
    <location>
        <begin position="211"/>
        <end position="419"/>
    </location>
</feature>
<dbReference type="GO" id="GO:0006508">
    <property type="term" value="P:proteolysis"/>
    <property type="evidence" value="ECO:0007669"/>
    <property type="project" value="UniProtKB-KW"/>
</dbReference>
<dbReference type="InterPro" id="IPR034035">
    <property type="entry name" value="Astacin-like_dom"/>
</dbReference>
<dbReference type="SMART" id="SM00235">
    <property type="entry name" value="ZnMc"/>
    <property type="match status" value="2"/>
</dbReference>
<reference evidence="4 5" key="1">
    <citation type="submission" date="2015-04" db="EMBL/GenBank/DDBJ databases">
        <authorList>
            <person name="Syromyatnikov M.Y."/>
            <person name="Popov V.N."/>
        </authorList>
    </citation>
    <scope>NUCLEOTIDE SEQUENCE [LARGE SCALE GENOMIC DNA]</scope>
</reference>
<proteinExistence type="predicted"/>
<evidence type="ECO:0000259" key="3">
    <source>
        <dbReference type="PROSITE" id="PS51864"/>
    </source>
</evidence>
<evidence type="ECO:0000256" key="1">
    <source>
        <dbReference type="PROSITE-ProRule" id="PRU01211"/>
    </source>
</evidence>
<dbReference type="Proteomes" id="UP000183832">
    <property type="component" value="Unassembled WGS sequence"/>
</dbReference>
<dbReference type="PANTHER" id="PTHR10127:SF886">
    <property type="entry name" value="ASTACIN-LIKE METALLOENDOPEPTIDASE"/>
    <property type="match status" value="1"/>
</dbReference>
<evidence type="ECO:0000256" key="2">
    <source>
        <dbReference type="RuleBase" id="RU361183"/>
    </source>
</evidence>
<dbReference type="PRINTS" id="PR00480">
    <property type="entry name" value="ASTACIN"/>
</dbReference>
<feature type="active site" evidence="1">
    <location>
        <position position="106"/>
    </location>
</feature>
<feature type="binding site" evidence="1">
    <location>
        <position position="115"/>
    </location>
    <ligand>
        <name>Zn(2+)</name>
        <dbReference type="ChEBI" id="CHEBI:29105"/>
        <note>catalytic</note>
    </ligand>
</feature>
<evidence type="ECO:0000313" key="4">
    <source>
        <dbReference type="EMBL" id="CRK97005.1"/>
    </source>
</evidence>
<dbReference type="EC" id="3.4.24.-" evidence="2"/>
<keyword evidence="1 2" id="KW-0482">Metalloprotease</keyword>
<dbReference type="AlphaFoldDB" id="A0A1J1I9Q6"/>
<evidence type="ECO:0000313" key="5">
    <source>
        <dbReference type="Proteomes" id="UP000183832"/>
    </source>
</evidence>
<keyword evidence="1 2" id="KW-0479">Metal-binding</keyword>
<keyword evidence="1 2" id="KW-0378">Hydrolase</keyword>
<dbReference type="PROSITE" id="PS51864">
    <property type="entry name" value="ASTACIN"/>
    <property type="match status" value="2"/>
</dbReference>
<feature type="binding site" evidence="1">
    <location>
        <position position="109"/>
    </location>
    <ligand>
        <name>Zn(2+)</name>
        <dbReference type="ChEBI" id="CHEBI:29105"/>
        <note>catalytic</note>
    </ligand>
</feature>
<keyword evidence="1 2" id="KW-0645">Protease</keyword>
<feature type="active site" evidence="1">
    <location>
        <position position="318"/>
    </location>
</feature>
<comment type="caution">
    <text evidence="1">Lacks conserved residue(s) required for the propagation of feature annotation.</text>
</comment>
<dbReference type="SUPFAM" id="SSF55486">
    <property type="entry name" value="Metalloproteases ('zincins'), catalytic domain"/>
    <property type="match status" value="2"/>
</dbReference>
<comment type="cofactor">
    <cofactor evidence="1 2">
        <name>Zn(2+)</name>
        <dbReference type="ChEBI" id="CHEBI:29105"/>
    </cofactor>
    <text evidence="1 2">Binds 1 zinc ion per subunit.</text>
</comment>
<protein>
    <recommendedName>
        <fullName evidence="2">Metalloendopeptidase</fullName>
        <ecNumber evidence="2">3.4.24.-</ecNumber>
    </recommendedName>
</protein>
<dbReference type="Gene3D" id="3.40.390.10">
    <property type="entry name" value="Collagenase (Catalytic Domain)"/>
    <property type="match status" value="2"/>
</dbReference>
<keyword evidence="5" id="KW-1185">Reference proteome</keyword>
<dbReference type="EMBL" id="CVRI01000045">
    <property type="protein sequence ID" value="CRK97005.1"/>
    <property type="molecule type" value="Genomic_DNA"/>
</dbReference>
<organism evidence="4 5">
    <name type="scientific">Clunio marinus</name>
    <dbReference type="NCBI Taxonomy" id="568069"/>
    <lineage>
        <taxon>Eukaryota</taxon>
        <taxon>Metazoa</taxon>
        <taxon>Ecdysozoa</taxon>
        <taxon>Arthropoda</taxon>
        <taxon>Hexapoda</taxon>
        <taxon>Insecta</taxon>
        <taxon>Pterygota</taxon>
        <taxon>Neoptera</taxon>
        <taxon>Endopterygota</taxon>
        <taxon>Diptera</taxon>
        <taxon>Nematocera</taxon>
        <taxon>Chironomoidea</taxon>
        <taxon>Chironomidae</taxon>
        <taxon>Clunio</taxon>
    </lineage>
</organism>
<feature type="binding site" evidence="1">
    <location>
        <position position="317"/>
    </location>
    <ligand>
        <name>Zn(2+)</name>
        <dbReference type="ChEBI" id="CHEBI:29105"/>
        <note>catalytic</note>
    </ligand>
</feature>
<feature type="binding site" evidence="1">
    <location>
        <position position="327"/>
    </location>
    <ligand>
        <name>Zn(2+)</name>
        <dbReference type="ChEBI" id="CHEBI:29105"/>
        <note>catalytic</note>
    </ligand>
</feature>
<dbReference type="GO" id="GO:0004222">
    <property type="term" value="F:metalloendopeptidase activity"/>
    <property type="evidence" value="ECO:0007669"/>
    <property type="project" value="UniProtKB-UniRule"/>
</dbReference>
<dbReference type="InterPro" id="IPR024079">
    <property type="entry name" value="MetalloPept_cat_dom_sf"/>
</dbReference>
<keyword evidence="1 2" id="KW-0862">Zinc</keyword>
<accession>A0A1J1I9Q6</accession>
<dbReference type="PANTHER" id="PTHR10127">
    <property type="entry name" value="DISCOIDIN, CUB, EGF, LAMININ , AND ZINC METALLOPROTEASE DOMAIN CONTAINING"/>
    <property type="match status" value="1"/>
</dbReference>
<feature type="binding site" evidence="1">
    <location>
        <position position="105"/>
    </location>
    <ligand>
        <name>Zn(2+)</name>
        <dbReference type="ChEBI" id="CHEBI:29105"/>
        <note>catalytic</note>
    </ligand>
</feature>
<dbReference type="InterPro" id="IPR001506">
    <property type="entry name" value="Peptidase_M12A"/>
</dbReference>
<dbReference type="OrthoDB" id="291007at2759"/>
<dbReference type="InterPro" id="IPR006026">
    <property type="entry name" value="Peptidase_Metallo"/>
</dbReference>
<feature type="binding site" evidence="1">
    <location>
        <position position="321"/>
    </location>
    <ligand>
        <name>Zn(2+)</name>
        <dbReference type="ChEBI" id="CHEBI:29105"/>
        <note>catalytic</note>
    </ligand>
</feature>
<sequence>MNYLYSSNITQRLGLVSPFTRWPKAIVHYALDKSLDQKTSDVVIAAMNYIQNVSCVRFNVKDIWTWHYVLIKPGRACTSKVGFRRESPQKIIVDGSLCSKGSIIHELLHCLGFLHMHTANDRDDYIKINWNNIRDDAKLNFKPFTTRVSMFETEYDYDSITHYSSTAFAKDKKHPTIVPKNPAPNMGQRKEMSAGDIIRLNRMYNCSDFKVPITLKSSTMTPIQFTNGTEIKRVELNQTEDVTLTRRELTVSTEKYEMELNSNNSLTNDDEDDMKLSKDQFNALYSGPGCSSEVGMRHGKQLMNINESLCPRGKIIHELLHSLGLLHMHTANERDNFIKVNWDNIKEQAPVNFKHFAADVSMFSTQYDYGSIMHYSPSEFAINRSIPTLVPLKEVKNMRQHEAMSEGDVIRLNRLYKCQPPFSNFEHSTIENPSTDPTITSTKIGTTTELIVENNEMK</sequence>
<feature type="domain" description="Peptidase M12A" evidence="3">
    <location>
        <begin position="11"/>
        <end position="207"/>
    </location>
</feature>
<dbReference type="STRING" id="568069.A0A1J1I9Q6"/>
<dbReference type="CDD" id="cd04280">
    <property type="entry name" value="ZnMc_astacin_like"/>
    <property type="match status" value="1"/>
</dbReference>
<dbReference type="Pfam" id="PF01400">
    <property type="entry name" value="Astacin"/>
    <property type="match status" value="2"/>
</dbReference>